<dbReference type="PANTHER" id="PTHR14130:SF14">
    <property type="entry name" value="RHO GTPASE-ACTIVATING PROTEIN 92B"/>
    <property type="match status" value="1"/>
</dbReference>
<proteinExistence type="predicted"/>
<dbReference type="GO" id="GO:0005096">
    <property type="term" value="F:GTPase activator activity"/>
    <property type="evidence" value="ECO:0007669"/>
    <property type="project" value="UniProtKB-KW"/>
</dbReference>
<dbReference type="AlphaFoldDB" id="A0A3Q0JCA9"/>
<keyword evidence="4" id="KW-1185">Reference proteome</keyword>
<evidence type="ECO:0000256" key="1">
    <source>
        <dbReference type="ARBA" id="ARBA00022468"/>
    </source>
</evidence>
<name>A0A3Q0JCA9_DIACI</name>
<protein>
    <submittedName>
        <fullName evidence="5">Rho GTPase-activating protein 44-like</fullName>
    </submittedName>
</protein>
<organism evidence="4 5">
    <name type="scientific">Diaphorina citri</name>
    <name type="common">Asian citrus psyllid</name>
    <dbReference type="NCBI Taxonomy" id="121845"/>
    <lineage>
        <taxon>Eukaryota</taxon>
        <taxon>Metazoa</taxon>
        <taxon>Ecdysozoa</taxon>
        <taxon>Arthropoda</taxon>
        <taxon>Hexapoda</taxon>
        <taxon>Insecta</taxon>
        <taxon>Pterygota</taxon>
        <taxon>Neoptera</taxon>
        <taxon>Paraneoptera</taxon>
        <taxon>Hemiptera</taxon>
        <taxon>Sternorrhyncha</taxon>
        <taxon>Psylloidea</taxon>
        <taxon>Psyllidae</taxon>
        <taxon>Diaphorininae</taxon>
        <taxon>Diaphorina</taxon>
    </lineage>
</organism>
<dbReference type="PaxDb" id="121845-A0A3Q0JCA9"/>
<evidence type="ECO:0000259" key="3">
    <source>
        <dbReference type="Pfam" id="PF03114"/>
    </source>
</evidence>
<dbReference type="InterPro" id="IPR027267">
    <property type="entry name" value="AH/BAR_dom_sf"/>
</dbReference>
<dbReference type="Proteomes" id="UP000079169">
    <property type="component" value="Unplaced"/>
</dbReference>
<evidence type="ECO:0000313" key="5">
    <source>
        <dbReference type="RefSeq" id="XP_026686147.1"/>
    </source>
</evidence>
<sequence>MLNANVNKELDDDLLRNVISACTKLELNLAQVSQQLETDIELDIVQKLNLVVDKDLTNVAKLKTTLKKCILDMDSARSRYQAACRNSSANGNTKADSIKEELEEAETKVEQCRVS</sequence>
<reference evidence="5" key="1">
    <citation type="submission" date="2025-08" db="UniProtKB">
        <authorList>
            <consortium name="RefSeq"/>
        </authorList>
    </citation>
    <scope>IDENTIFICATION</scope>
</reference>
<dbReference type="SUPFAM" id="SSF103657">
    <property type="entry name" value="BAR/IMD domain-like"/>
    <property type="match status" value="1"/>
</dbReference>
<dbReference type="Gene3D" id="1.20.1270.60">
    <property type="entry name" value="Arfaptin homology (AH) domain/BAR domain"/>
    <property type="match status" value="1"/>
</dbReference>
<dbReference type="GO" id="GO:0005737">
    <property type="term" value="C:cytoplasm"/>
    <property type="evidence" value="ECO:0007669"/>
    <property type="project" value="InterPro"/>
</dbReference>
<dbReference type="Pfam" id="PF03114">
    <property type="entry name" value="BAR"/>
    <property type="match status" value="1"/>
</dbReference>
<feature type="domain" description="BAR" evidence="3">
    <location>
        <begin position="12"/>
        <end position="113"/>
    </location>
</feature>
<keyword evidence="1" id="KW-0343">GTPase activation</keyword>
<feature type="compositionally biased region" description="Polar residues" evidence="2">
    <location>
        <begin position="86"/>
        <end position="95"/>
    </location>
</feature>
<feature type="compositionally biased region" description="Basic and acidic residues" evidence="2">
    <location>
        <begin position="96"/>
        <end position="115"/>
    </location>
</feature>
<dbReference type="GeneID" id="103518586"/>
<evidence type="ECO:0000256" key="2">
    <source>
        <dbReference type="SAM" id="MobiDB-lite"/>
    </source>
</evidence>
<dbReference type="InterPro" id="IPR047165">
    <property type="entry name" value="RHG17/44/SH3BP1-like"/>
</dbReference>
<dbReference type="GO" id="GO:0032956">
    <property type="term" value="P:regulation of actin cytoskeleton organization"/>
    <property type="evidence" value="ECO:0007669"/>
    <property type="project" value="TreeGrafter"/>
</dbReference>
<dbReference type="InterPro" id="IPR004148">
    <property type="entry name" value="BAR_dom"/>
</dbReference>
<dbReference type="PANTHER" id="PTHR14130">
    <property type="entry name" value="3BP-1 RELATED RHOGAP"/>
    <property type="match status" value="1"/>
</dbReference>
<accession>A0A3Q0JCA9</accession>
<dbReference type="GO" id="GO:0035020">
    <property type="term" value="P:regulation of Rac protein signal transduction"/>
    <property type="evidence" value="ECO:0007669"/>
    <property type="project" value="TreeGrafter"/>
</dbReference>
<dbReference type="RefSeq" id="XP_026686147.1">
    <property type="nucleotide sequence ID" value="XM_026830346.1"/>
</dbReference>
<dbReference type="STRING" id="121845.A0A3Q0JCA9"/>
<feature type="region of interest" description="Disordered" evidence="2">
    <location>
        <begin position="86"/>
        <end position="115"/>
    </location>
</feature>
<evidence type="ECO:0000313" key="4">
    <source>
        <dbReference type="Proteomes" id="UP000079169"/>
    </source>
</evidence>
<dbReference type="KEGG" id="dci:103518586"/>
<gene>
    <name evidence="5" type="primary">LOC103518586</name>
</gene>